<feature type="transmembrane region" description="Helical" evidence="1">
    <location>
        <begin position="217"/>
        <end position="234"/>
    </location>
</feature>
<dbReference type="Proteomes" id="UP000061603">
    <property type="component" value="Chromosome"/>
</dbReference>
<feature type="transmembrane region" description="Helical" evidence="1">
    <location>
        <begin position="338"/>
        <end position="358"/>
    </location>
</feature>
<feature type="transmembrane region" description="Helical" evidence="1">
    <location>
        <begin position="163"/>
        <end position="183"/>
    </location>
</feature>
<feature type="transmembrane region" description="Helical" evidence="1">
    <location>
        <begin position="370"/>
        <end position="391"/>
    </location>
</feature>
<keyword evidence="1" id="KW-1133">Transmembrane helix</keyword>
<keyword evidence="3" id="KW-1185">Reference proteome</keyword>
<dbReference type="HOGENOM" id="CLU_034283_0_0_4"/>
<reference evidence="2 3" key="1">
    <citation type="journal article" date="2015" name="Genome Announc.">
        <title>Complete Genome Sequence of a Novel Bacterium within the Family Rhodocyclaceae That Degrades Polycyclic Aromatic Hydrocarbons.</title>
        <authorList>
            <person name="Singleton D.R."/>
            <person name="Dickey A.N."/>
            <person name="Scholl E.H."/>
            <person name="Wright F.A."/>
            <person name="Aitken M.D."/>
        </authorList>
    </citation>
    <scope>NUCLEOTIDE SEQUENCE [LARGE SCALE GENOMIC DNA]</scope>
    <source>
        <strain evidence="3">PG1-Ca6</strain>
    </source>
</reference>
<feature type="transmembrane region" description="Helical" evidence="1">
    <location>
        <begin position="122"/>
        <end position="151"/>
    </location>
</feature>
<dbReference type="PATRIC" id="fig|1565605.3.peg.1131"/>
<sequence length="486" mass="53513">MAGKSWQTWLVPHVAGDPWLANPPLYYWLAALCGQLFQWLLPWHDAARLATTLLGAGFLITLSTSVRHLAGLSAALIAPLLAIGTLGLLIPIHDAQPAMVGVFGFSLALLGLIQWQKTTLGGGLLFGAGVGVSFLGTGLDAALLSIVAGLLTLLHPAWRQRGSLIAVLAAIAVALVLILPWPWLLNERAPVLFGRWWAIEKSSIVPQAGFTHAHFKLLMWASWPLLPLAAWQVWLERRRLWLPQMALPLMASLVSLWIFFLGSPRPTSLLPALVPLGMLAAMGAGRLRRGAANAFDWFGMVTFSLMNTLIWLGAIALLTGTPAKIAKNFTKPAPGFIAHTPLIIIVLAILVTLGWLVFTLRLRRSPWRAATRWSIGWATVWLLITALWLPWIDYGKSYRLVSADFSQRLGKNPGCIARRNLGLAQRASLDYFNGIRTTSGDNAKNCRYLITQATPQAEKSLPNWKLLLETSRPGDKSERLRLYRRN</sequence>
<feature type="transmembrane region" description="Helical" evidence="1">
    <location>
        <begin position="268"/>
        <end position="285"/>
    </location>
</feature>
<feature type="transmembrane region" description="Helical" evidence="1">
    <location>
        <begin position="49"/>
        <end position="66"/>
    </location>
</feature>
<feature type="transmembrane region" description="Helical" evidence="1">
    <location>
        <begin position="72"/>
        <end position="90"/>
    </location>
</feature>
<evidence type="ECO:0000256" key="1">
    <source>
        <dbReference type="SAM" id="Phobius"/>
    </source>
</evidence>
<protein>
    <recommendedName>
        <fullName evidence="4">Glycosyltransferase RgtA/B/C/D-like domain-containing protein</fullName>
    </recommendedName>
</protein>
<keyword evidence="1" id="KW-0812">Transmembrane</keyword>
<feature type="transmembrane region" description="Helical" evidence="1">
    <location>
        <begin position="25"/>
        <end position="42"/>
    </location>
</feature>
<dbReference type="KEGG" id="rbu:PG1C_05385"/>
<feature type="transmembrane region" description="Helical" evidence="1">
    <location>
        <begin position="297"/>
        <end position="318"/>
    </location>
</feature>
<evidence type="ECO:0000313" key="2">
    <source>
        <dbReference type="EMBL" id="AJP48042.1"/>
    </source>
</evidence>
<accession>A0A0C5IZ55</accession>
<dbReference type="RefSeq" id="WP_202636397.1">
    <property type="nucleotide sequence ID" value="NZ_CP010554.1"/>
</dbReference>
<evidence type="ECO:0008006" key="4">
    <source>
        <dbReference type="Google" id="ProtNLM"/>
    </source>
</evidence>
<evidence type="ECO:0000313" key="3">
    <source>
        <dbReference type="Proteomes" id="UP000061603"/>
    </source>
</evidence>
<proteinExistence type="predicted"/>
<dbReference type="AlphaFoldDB" id="A0A0C5IZ55"/>
<organism evidence="2 3">
    <name type="scientific">Rugosibacter aromaticivorans</name>
    <dbReference type="NCBI Taxonomy" id="1565605"/>
    <lineage>
        <taxon>Bacteria</taxon>
        <taxon>Pseudomonadati</taxon>
        <taxon>Pseudomonadota</taxon>
        <taxon>Betaproteobacteria</taxon>
        <taxon>Nitrosomonadales</taxon>
        <taxon>Sterolibacteriaceae</taxon>
        <taxon>Rugosibacter</taxon>
    </lineage>
</organism>
<feature type="transmembrane region" description="Helical" evidence="1">
    <location>
        <begin position="97"/>
        <end position="116"/>
    </location>
</feature>
<keyword evidence="1" id="KW-0472">Membrane</keyword>
<gene>
    <name evidence="2" type="ORF">PG1C_05385</name>
</gene>
<name>A0A0C5IZ55_9PROT</name>
<feature type="transmembrane region" description="Helical" evidence="1">
    <location>
        <begin position="246"/>
        <end position="262"/>
    </location>
</feature>
<dbReference type="EMBL" id="CP010554">
    <property type="protein sequence ID" value="AJP48042.1"/>
    <property type="molecule type" value="Genomic_DNA"/>
</dbReference>
<dbReference type="STRING" id="1565605.PG1C_05385"/>